<reference evidence="6 7" key="1">
    <citation type="submission" date="2016-10" db="EMBL/GenBank/DDBJ databases">
        <authorList>
            <person name="de Groot N.N."/>
        </authorList>
    </citation>
    <scope>NUCLEOTIDE SEQUENCE [LARGE SCALE GENOMIC DNA]</scope>
    <source>
        <strain evidence="6 7">DSM 527</strain>
    </source>
</reference>
<evidence type="ECO:0000259" key="5">
    <source>
        <dbReference type="Pfam" id="PF12972"/>
    </source>
</evidence>
<feature type="domain" description="Alpha-N-acetylglucosaminidase tim-barrel" evidence="3">
    <location>
        <begin position="121"/>
        <end position="452"/>
    </location>
</feature>
<dbReference type="Pfam" id="PF12971">
    <property type="entry name" value="NAGLU_N"/>
    <property type="match status" value="1"/>
</dbReference>
<dbReference type="GO" id="GO:0005975">
    <property type="term" value="P:carbohydrate metabolic process"/>
    <property type="evidence" value="ECO:0007669"/>
    <property type="project" value="UniProtKB-ARBA"/>
</dbReference>
<dbReference type="Gene3D" id="3.20.20.80">
    <property type="entry name" value="Glycosidases"/>
    <property type="match status" value="1"/>
</dbReference>
<name>A0A1G7Y9I4_CHIFI</name>
<dbReference type="PANTHER" id="PTHR12872:SF1">
    <property type="entry name" value="ALPHA-N-ACETYLGLUCOSAMINIDASE"/>
    <property type="match status" value="1"/>
</dbReference>
<evidence type="ECO:0000259" key="4">
    <source>
        <dbReference type="Pfam" id="PF12971"/>
    </source>
</evidence>
<dbReference type="Pfam" id="PF05089">
    <property type="entry name" value="NAGLU"/>
    <property type="match status" value="1"/>
</dbReference>
<evidence type="ECO:0000259" key="3">
    <source>
        <dbReference type="Pfam" id="PF05089"/>
    </source>
</evidence>
<dbReference type="Gene3D" id="3.30.379.10">
    <property type="entry name" value="Chitobiase/beta-hexosaminidase domain 2-like"/>
    <property type="match status" value="1"/>
</dbReference>
<dbReference type="GO" id="GO:0016787">
    <property type="term" value="F:hydrolase activity"/>
    <property type="evidence" value="ECO:0007669"/>
    <property type="project" value="UniProtKB-KW"/>
</dbReference>
<dbReference type="STRING" id="104663.SAMN04488121_107256"/>
<organism evidence="6 7">
    <name type="scientific">Chitinophaga filiformis</name>
    <name type="common">Myxococcus filiformis</name>
    <name type="synonym">Flexibacter filiformis</name>
    <dbReference type="NCBI Taxonomy" id="104663"/>
    <lineage>
        <taxon>Bacteria</taxon>
        <taxon>Pseudomonadati</taxon>
        <taxon>Bacteroidota</taxon>
        <taxon>Chitinophagia</taxon>
        <taxon>Chitinophagales</taxon>
        <taxon>Chitinophagaceae</taxon>
        <taxon>Chitinophaga</taxon>
    </lineage>
</organism>
<dbReference type="Gene3D" id="1.20.120.670">
    <property type="entry name" value="N-acetyl-b-d-glucoasminidase"/>
    <property type="match status" value="1"/>
</dbReference>
<evidence type="ECO:0000256" key="2">
    <source>
        <dbReference type="SAM" id="SignalP"/>
    </source>
</evidence>
<accession>A0A1G7Y9I4</accession>
<protein>
    <submittedName>
        <fullName evidence="6">Alpha-N-acetylglucosaminidase</fullName>
    </submittedName>
</protein>
<dbReference type="InterPro" id="IPR024240">
    <property type="entry name" value="NAGLU_N"/>
</dbReference>
<dbReference type="PANTHER" id="PTHR12872">
    <property type="entry name" value="ALPHA-N-ACETYLGLUCOSAMINIDASE"/>
    <property type="match status" value="1"/>
</dbReference>
<keyword evidence="1" id="KW-0378">Hydrolase</keyword>
<dbReference type="Pfam" id="PF12972">
    <property type="entry name" value="NAGLU_C"/>
    <property type="match status" value="1"/>
</dbReference>
<keyword evidence="2" id="KW-0732">Signal</keyword>
<sequence>MQLKKIIVALLLGSLSVPAMAQLNKTATEAFLKRIVKDRAAAFTFEYLAADSGKDVFEIESKAGKIVLRGNNGVSIASALNYYLKNYCNSSITWNGTNLQLPAKLPAVTQKEHHATPYKYRYYINYCTFNYSMCWWNWERWQQEIDWMAMNGINMPLALTGEEAIWQEVYKEMGFTDAELDKFFSGPAYFSWLWMGNIDAWGGPLPKHWKDSHKALQQQILAAERNMGMMPVLPAFTGHVPPAFKDKFPAETVKKTNWDAGFPDVYILDPGSPMFDKIGKRFIEVQTKAFGTDHFYSADTFNENVPPSNDSSFLDAMSKKVFASMASADPKAVWVMQGWMFHYNASYWHPTQISALLKAVPDDHMIVLDLYSESHPVWYNTEAYYGKPWIWNMLHNFGGNTGMWGGMDSVAHNPAAALHNPAAKQLAGIGLTPEGIEQNPALYHLMLDNIWRDQPLNVDEWLKSYASQRYNMHNELIDQAWQIMYHTVYSGGPTEGAPESIIVARPTLDIAADRVKTKLNYDPAKLIPAWDLFVKAIPRVKPTAGFRYDLVDLTRQVLGNYASPLQQKIATAYQQKDLAAFRLYSNQFLTLLDDMDTLLGTQEGFLLGKWVSDARANGITEAERNLYEFNAKDLVTLWGDKDSPLHEYSNRQWNGLIKGFYKPRWAQFFKLLESSLQSGKTADLAAFETQVRAFEWKWVNSHDKYAAQPKGDAVKTVTRLYEKYRKMI</sequence>
<dbReference type="AlphaFoldDB" id="A0A1G7Y9I4"/>
<dbReference type="Proteomes" id="UP000199045">
    <property type="component" value="Unassembled WGS sequence"/>
</dbReference>
<feature type="signal peptide" evidence="2">
    <location>
        <begin position="1"/>
        <end position="21"/>
    </location>
</feature>
<evidence type="ECO:0000256" key="1">
    <source>
        <dbReference type="ARBA" id="ARBA00022801"/>
    </source>
</evidence>
<feature type="chain" id="PRO_5011529120" evidence="2">
    <location>
        <begin position="22"/>
        <end position="728"/>
    </location>
</feature>
<dbReference type="InterPro" id="IPR024732">
    <property type="entry name" value="NAGLU_C"/>
</dbReference>
<dbReference type="RefSeq" id="WP_089835931.1">
    <property type="nucleotide sequence ID" value="NZ_FNBN01000007.1"/>
</dbReference>
<dbReference type="EMBL" id="FNBN01000007">
    <property type="protein sequence ID" value="SDG93037.1"/>
    <property type="molecule type" value="Genomic_DNA"/>
</dbReference>
<feature type="domain" description="Alpha-N-acetylglucosaminidase N-terminal" evidence="4">
    <location>
        <begin position="27"/>
        <end position="107"/>
    </location>
</feature>
<gene>
    <name evidence="6" type="ORF">SAMN04488121_107256</name>
</gene>
<dbReference type="InterPro" id="IPR024733">
    <property type="entry name" value="NAGLU_tim-barrel"/>
</dbReference>
<dbReference type="InterPro" id="IPR007781">
    <property type="entry name" value="NAGLU"/>
</dbReference>
<evidence type="ECO:0000313" key="6">
    <source>
        <dbReference type="EMBL" id="SDG93037.1"/>
    </source>
</evidence>
<proteinExistence type="predicted"/>
<feature type="domain" description="Alpha-N-acetylglucosaminidase C-terminal" evidence="5">
    <location>
        <begin position="461"/>
        <end position="723"/>
    </location>
</feature>
<evidence type="ECO:0000313" key="7">
    <source>
        <dbReference type="Proteomes" id="UP000199045"/>
    </source>
</evidence>
<dbReference type="OrthoDB" id="179563at2"/>
<dbReference type="InterPro" id="IPR029018">
    <property type="entry name" value="Hex-like_dom2"/>
</dbReference>